<evidence type="ECO:0000313" key="2">
    <source>
        <dbReference type="Proteomes" id="UP000198481"/>
    </source>
</evidence>
<dbReference type="EMBL" id="LT629762">
    <property type="protein sequence ID" value="SDT59293.1"/>
    <property type="molecule type" value="Genomic_DNA"/>
</dbReference>
<sequence length="70" mass="7480">MLFKPAFGVISQVDVTRKNTSVSPLTLFGRGEKVPTFMLFKPAFGALSQVDVTRKNTSVSPLAPLGRGLG</sequence>
<protein>
    <submittedName>
        <fullName evidence="1">Uncharacterized protein</fullName>
    </submittedName>
</protein>
<dbReference type="Proteomes" id="UP000198481">
    <property type="component" value="Chromosome I"/>
</dbReference>
<accession>A0A1H2BM50</accession>
<organism evidence="1 2">
    <name type="scientific">Pseudomonas prosekii</name>
    <dbReference type="NCBI Taxonomy" id="1148509"/>
    <lineage>
        <taxon>Bacteria</taxon>
        <taxon>Pseudomonadati</taxon>
        <taxon>Pseudomonadota</taxon>
        <taxon>Gammaproteobacteria</taxon>
        <taxon>Pseudomonadales</taxon>
        <taxon>Pseudomonadaceae</taxon>
        <taxon>Pseudomonas</taxon>
    </lineage>
</organism>
<evidence type="ECO:0000313" key="1">
    <source>
        <dbReference type="EMBL" id="SDT59293.1"/>
    </source>
</evidence>
<dbReference type="STRING" id="1148509.SAMN05216222_5304"/>
<dbReference type="AlphaFoldDB" id="A0A1H2BM50"/>
<reference evidence="1 2" key="1">
    <citation type="submission" date="2016-10" db="EMBL/GenBank/DDBJ databases">
        <authorList>
            <person name="de Groot N.N."/>
        </authorList>
    </citation>
    <scope>NUCLEOTIDE SEQUENCE [LARGE SCALE GENOMIC DNA]</scope>
    <source>
        <strain evidence="1 2">LMG 26867</strain>
    </source>
</reference>
<gene>
    <name evidence="1" type="ORF">SAMN05216222_5304</name>
</gene>
<name>A0A1H2BM50_9PSED</name>
<proteinExistence type="predicted"/>